<keyword evidence="2" id="KW-1185">Reference proteome</keyword>
<organism evidence="1 2">
    <name type="scientific">Armadillidium nasatum</name>
    <dbReference type="NCBI Taxonomy" id="96803"/>
    <lineage>
        <taxon>Eukaryota</taxon>
        <taxon>Metazoa</taxon>
        <taxon>Ecdysozoa</taxon>
        <taxon>Arthropoda</taxon>
        <taxon>Crustacea</taxon>
        <taxon>Multicrustacea</taxon>
        <taxon>Malacostraca</taxon>
        <taxon>Eumalacostraca</taxon>
        <taxon>Peracarida</taxon>
        <taxon>Isopoda</taxon>
        <taxon>Oniscidea</taxon>
        <taxon>Crinocheta</taxon>
        <taxon>Armadillidiidae</taxon>
        <taxon>Armadillidium</taxon>
    </lineage>
</organism>
<evidence type="ECO:0000313" key="2">
    <source>
        <dbReference type="Proteomes" id="UP000326759"/>
    </source>
</evidence>
<dbReference type="AlphaFoldDB" id="A0A5N5T5K4"/>
<gene>
    <name evidence="1" type="ORF">Anas_12162</name>
</gene>
<name>A0A5N5T5K4_9CRUS</name>
<accession>A0A5N5T5K4</accession>
<proteinExistence type="predicted"/>
<dbReference type="Proteomes" id="UP000326759">
    <property type="component" value="Unassembled WGS sequence"/>
</dbReference>
<sequence length="79" mass="9009">MKNLKIFKMGLKLQICFVFLGFLLSTMANPVLKKPFIRFLAANPERLLGNISIVQNLGRAIVFNRPFLFVLIVEGEIEN</sequence>
<dbReference type="EMBL" id="SEYY01009772">
    <property type="protein sequence ID" value="KAB7501712.1"/>
    <property type="molecule type" value="Genomic_DNA"/>
</dbReference>
<comment type="caution">
    <text evidence="1">The sequence shown here is derived from an EMBL/GenBank/DDBJ whole genome shotgun (WGS) entry which is preliminary data.</text>
</comment>
<protein>
    <submittedName>
        <fullName evidence="1">Uncharacterized protein</fullName>
    </submittedName>
</protein>
<evidence type="ECO:0000313" key="1">
    <source>
        <dbReference type="EMBL" id="KAB7501712.1"/>
    </source>
</evidence>
<reference evidence="1 2" key="1">
    <citation type="journal article" date="2019" name="PLoS Biol.">
        <title>Sex chromosomes control vertical transmission of feminizing Wolbachia symbionts in an isopod.</title>
        <authorList>
            <person name="Becking T."/>
            <person name="Chebbi M.A."/>
            <person name="Giraud I."/>
            <person name="Moumen B."/>
            <person name="Laverre T."/>
            <person name="Caubet Y."/>
            <person name="Peccoud J."/>
            <person name="Gilbert C."/>
            <person name="Cordaux R."/>
        </authorList>
    </citation>
    <scope>NUCLEOTIDE SEQUENCE [LARGE SCALE GENOMIC DNA]</scope>
    <source>
        <strain evidence="1">ANa2</strain>
        <tissue evidence="1">Whole body excluding digestive tract and cuticle</tissue>
    </source>
</reference>